<evidence type="ECO:0000313" key="2">
    <source>
        <dbReference type="EMBL" id="KAH3717327.1"/>
    </source>
</evidence>
<name>A0A9D4C4M5_DREPO</name>
<protein>
    <submittedName>
        <fullName evidence="2">Uncharacterized protein</fullName>
    </submittedName>
</protein>
<keyword evidence="1" id="KW-0175">Coiled coil</keyword>
<proteinExistence type="predicted"/>
<sequence>MGVYSASGGVQMIWNDWSNCSLEGPFKLVASGKDRWYISSLGTVAKLIGDEATKIVINLQNTLKSLDGCFQRAQEHLLEKKQAVRSAHSIFDAEVANVEEKKRDLQNKRKQLKNDQ</sequence>
<gene>
    <name evidence="2" type="ORF">DPMN_060110</name>
</gene>
<reference evidence="2" key="2">
    <citation type="submission" date="2020-11" db="EMBL/GenBank/DDBJ databases">
        <authorList>
            <person name="McCartney M.A."/>
            <person name="Auch B."/>
            <person name="Kono T."/>
            <person name="Mallez S."/>
            <person name="Becker A."/>
            <person name="Gohl D.M."/>
            <person name="Silverstein K.A.T."/>
            <person name="Koren S."/>
            <person name="Bechman K.B."/>
            <person name="Herman A."/>
            <person name="Abrahante J.E."/>
            <person name="Garbe J."/>
        </authorList>
    </citation>
    <scope>NUCLEOTIDE SEQUENCE</scope>
    <source>
        <strain evidence="2">Duluth1</strain>
        <tissue evidence="2">Whole animal</tissue>
    </source>
</reference>
<dbReference type="AlphaFoldDB" id="A0A9D4C4M5"/>
<reference evidence="2" key="1">
    <citation type="journal article" date="2019" name="bioRxiv">
        <title>The Genome of the Zebra Mussel, Dreissena polymorpha: A Resource for Invasive Species Research.</title>
        <authorList>
            <person name="McCartney M.A."/>
            <person name="Auch B."/>
            <person name="Kono T."/>
            <person name="Mallez S."/>
            <person name="Zhang Y."/>
            <person name="Obille A."/>
            <person name="Becker A."/>
            <person name="Abrahante J.E."/>
            <person name="Garbe J."/>
            <person name="Badalamenti J.P."/>
            <person name="Herman A."/>
            <person name="Mangelson H."/>
            <person name="Liachko I."/>
            <person name="Sullivan S."/>
            <person name="Sone E.D."/>
            <person name="Koren S."/>
            <person name="Silverstein K.A.T."/>
            <person name="Beckman K.B."/>
            <person name="Gohl D.M."/>
        </authorList>
    </citation>
    <scope>NUCLEOTIDE SEQUENCE</scope>
    <source>
        <strain evidence="2">Duluth1</strain>
        <tissue evidence="2">Whole animal</tissue>
    </source>
</reference>
<dbReference type="Proteomes" id="UP000828390">
    <property type="component" value="Unassembled WGS sequence"/>
</dbReference>
<evidence type="ECO:0000256" key="1">
    <source>
        <dbReference type="SAM" id="Coils"/>
    </source>
</evidence>
<evidence type="ECO:0000313" key="3">
    <source>
        <dbReference type="Proteomes" id="UP000828390"/>
    </source>
</evidence>
<dbReference type="EMBL" id="JAIWYP010000013">
    <property type="protein sequence ID" value="KAH3717327.1"/>
    <property type="molecule type" value="Genomic_DNA"/>
</dbReference>
<comment type="caution">
    <text evidence="2">The sequence shown here is derived from an EMBL/GenBank/DDBJ whole genome shotgun (WGS) entry which is preliminary data.</text>
</comment>
<keyword evidence="3" id="KW-1185">Reference proteome</keyword>
<feature type="coiled-coil region" evidence="1">
    <location>
        <begin position="88"/>
        <end position="115"/>
    </location>
</feature>
<accession>A0A9D4C4M5</accession>
<organism evidence="2 3">
    <name type="scientific">Dreissena polymorpha</name>
    <name type="common">Zebra mussel</name>
    <name type="synonym">Mytilus polymorpha</name>
    <dbReference type="NCBI Taxonomy" id="45954"/>
    <lineage>
        <taxon>Eukaryota</taxon>
        <taxon>Metazoa</taxon>
        <taxon>Spiralia</taxon>
        <taxon>Lophotrochozoa</taxon>
        <taxon>Mollusca</taxon>
        <taxon>Bivalvia</taxon>
        <taxon>Autobranchia</taxon>
        <taxon>Heteroconchia</taxon>
        <taxon>Euheterodonta</taxon>
        <taxon>Imparidentia</taxon>
        <taxon>Neoheterodontei</taxon>
        <taxon>Myida</taxon>
        <taxon>Dreissenoidea</taxon>
        <taxon>Dreissenidae</taxon>
        <taxon>Dreissena</taxon>
    </lineage>
</organism>